<dbReference type="AlphaFoldDB" id="A0AAD9MTG8"/>
<accession>A0AAD9MTG8</accession>
<keyword evidence="2" id="KW-1185">Reference proteome</keyword>
<evidence type="ECO:0000313" key="1">
    <source>
        <dbReference type="EMBL" id="KAK2144835.1"/>
    </source>
</evidence>
<name>A0AAD9MTG8_9ANNE</name>
<comment type="caution">
    <text evidence="1">The sequence shown here is derived from an EMBL/GenBank/DDBJ whole genome shotgun (WGS) entry which is preliminary data.</text>
</comment>
<dbReference type="Proteomes" id="UP001208570">
    <property type="component" value="Unassembled WGS sequence"/>
</dbReference>
<gene>
    <name evidence="1" type="ORF">LSH36_726g01068</name>
</gene>
<feature type="non-terminal residue" evidence="1">
    <location>
        <position position="1"/>
    </location>
</feature>
<sequence>KHDNIFISTSTDQKRDLFLLHVPYQYDLIVHFYGEEERREFVTKLRTYLRSENKHFYNDEKTYNEMITRAVTKEKR</sequence>
<reference evidence="1" key="1">
    <citation type="journal article" date="2023" name="Mol. Biol. Evol.">
        <title>Third-Generation Sequencing Reveals the Adaptive Role of the Epigenome in Three Deep-Sea Polychaetes.</title>
        <authorList>
            <person name="Perez M."/>
            <person name="Aroh O."/>
            <person name="Sun Y."/>
            <person name="Lan Y."/>
            <person name="Juniper S.K."/>
            <person name="Young C.R."/>
            <person name="Angers B."/>
            <person name="Qian P.Y."/>
        </authorList>
    </citation>
    <scope>NUCLEOTIDE SEQUENCE</scope>
    <source>
        <strain evidence="1">P08H-3</strain>
    </source>
</reference>
<dbReference type="EMBL" id="JAODUP010000726">
    <property type="protein sequence ID" value="KAK2144835.1"/>
    <property type="molecule type" value="Genomic_DNA"/>
</dbReference>
<feature type="non-terminal residue" evidence="1">
    <location>
        <position position="76"/>
    </location>
</feature>
<organism evidence="1 2">
    <name type="scientific">Paralvinella palmiformis</name>
    <dbReference type="NCBI Taxonomy" id="53620"/>
    <lineage>
        <taxon>Eukaryota</taxon>
        <taxon>Metazoa</taxon>
        <taxon>Spiralia</taxon>
        <taxon>Lophotrochozoa</taxon>
        <taxon>Annelida</taxon>
        <taxon>Polychaeta</taxon>
        <taxon>Sedentaria</taxon>
        <taxon>Canalipalpata</taxon>
        <taxon>Terebellida</taxon>
        <taxon>Terebelliformia</taxon>
        <taxon>Alvinellidae</taxon>
        <taxon>Paralvinella</taxon>
    </lineage>
</organism>
<protein>
    <submittedName>
        <fullName evidence="1">Uncharacterized protein</fullName>
    </submittedName>
</protein>
<evidence type="ECO:0000313" key="2">
    <source>
        <dbReference type="Proteomes" id="UP001208570"/>
    </source>
</evidence>
<proteinExistence type="predicted"/>